<proteinExistence type="predicted"/>
<name>A0AAD7T651_9TELE</name>
<evidence type="ECO:0000313" key="2">
    <source>
        <dbReference type="Proteomes" id="UP001221898"/>
    </source>
</evidence>
<keyword evidence="2" id="KW-1185">Reference proteome</keyword>
<dbReference type="EMBL" id="JAINUG010000010">
    <property type="protein sequence ID" value="KAJ8415144.1"/>
    <property type="molecule type" value="Genomic_DNA"/>
</dbReference>
<evidence type="ECO:0000313" key="1">
    <source>
        <dbReference type="EMBL" id="KAJ8415144.1"/>
    </source>
</evidence>
<reference evidence="1" key="1">
    <citation type="journal article" date="2023" name="Science">
        <title>Genome structures resolve the early diversification of teleost fishes.</title>
        <authorList>
            <person name="Parey E."/>
            <person name="Louis A."/>
            <person name="Montfort J."/>
            <person name="Bouchez O."/>
            <person name="Roques C."/>
            <person name="Iampietro C."/>
            <person name="Lluch J."/>
            <person name="Castinel A."/>
            <person name="Donnadieu C."/>
            <person name="Desvignes T."/>
            <person name="Floi Bucao C."/>
            <person name="Jouanno E."/>
            <person name="Wen M."/>
            <person name="Mejri S."/>
            <person name="Dirks R."/>
            <person name="Jansen H."/>
            <person name="Henkel C."/>
            <person name="Chen W.J."/>
            <person name="Zahm M."/>
            <person name="Cabau C."/>
            <person name="Klopp C."/>
            <person name="Thompson A.W."/>
            <person name="Robinson-Rechavi M."/>
            <person name="Braasch I."/>
            <person name="Lecointre G."/>
            <person name="Bobe J."/>
            <person name="Postlethwait J.H."/>
            <person name="Berthelot C."/>
            <person name="Roest Crollius H."/>
            <person name="Guiguen Y."/>
        </authorList>
    </citation>
    <scope>NUCLEOTIDE SEQUENCE</scope>
    <source>
        <strain evidence="1">NC1722</strain>
    </source>
</reference>
<dbReference type="AlphaFoldDB" id="A0AAD7T651"/>
<accession>A0AAD7T651</accession>
<comment type="caution">
    <text evidence="1">The sequence shown here is derived from an EMBL/GenBank/DDBJ whole genome shotgun (WGS) entry which is preliminary data.</text>
</comment>
<protein>
    <submittedName>
        <fullName evidence="1">Uncharacterized protein</fullName>
    </submittedName>
</protein>
<gene>
    <name evidence="1" type="ORF">AAFF_G00008420</name>
</gene>
<dbReference type="Proteomes" id="UP001221898">
    <property type="component" value="Unassembled WGS sequence"/>
</dbReference>
<sequence length="234" mass="24285">MRTRDSAIPACALRLGRTCPRCARAAFGGQCRLSKGIAASGVPAISNPPAPFPPQQRHYVGEWHTAARLEIYAFIGVSARGSPLNSAAVPFARDGDGSLSVLILALGFSARLRPCVQRSTVMARCAVSDSVGVRGAGRQVSFSNRVISCDGIHQGMVFSSGPCNGSLCPCSAAPPTVSRVSCSMHTCGSGSVTAPSQRSCGSGLAMAATVIATAVKSFELSPRRPLFHHSLLEN</sequence>
<organism evidence="1 2">
    <name type="scientific">Aldrovandia affinis</name>
    <dbReference type="NCBI Taxonomy" id="143900"/>
    <lineage>
        <taxon>Eukaryota</taxon>
        <taxon>Metazoa</taxon>
        <taxon>Chordata</taxon>
        <taxon>Craniata</taxon>
        <taxon>Vertebrata</taxon>
        <taxon>Euteleostomi</taxon>
        <taxon>Actinopterygii</taxon>
        <taxon>Neopterygii</taxon>
        <taxon>Teleostei</taxon>
        <taxon>Notacanthiformes</taxon>
        <taxon>Halosauridae</taxon>
        <taxon>Aldrovandia</taxon>
    </lineage>
</organism>